<dbReference type="CDD" id="cd07804">
    <property type="entry name" value="ASKHA_NBD_FGGY_RrXK-like"/>
    <property type="match status" value="1"/>
</dbReference>
<dbReference type="PANTHER" id="PTHR43095">
    <property type="entry name" value="SUGAR KINASE"/>
    <property type="match status" value="1"/>
</dbReference>
<dbReference type="InterPro" id="IPR043129">
    <property type="entry name" value="ATPase_NBD"/>
</dbReference>
<dbReference type="GO" id="GO:0016301">
    <property type="term" value="F:kinase activity"/>
    <property type="evidence" value="ECO:0007669"/>
    <property type="project" value="UniProtKB-KW"/>
</dbReference>
<dbReference type="PROSITE" id="PS00445">
    <property type="entry name" value="FGGY_KINASES_2"/>
    <property type="match status" value="1"/>
</dbReference>
<evidence type="ECO:0000313" key="7">
    <source>
        <dbReference type="EMBL" id="MBA2132167.1"/>
    </source>
</evidence>
<dbReference type="AlphaFoldDB" id="A0A8J6LRJ5"/>
<proteinExistence type="inferred from homology"/>
<dbReference type="SUPFAM" id="SSF53067">
    <property type="entry name" value="Actin-like ATPase domain"/>
    <property type="match status" value="2"/>
</dbReference>
<keyword evidence="3 4" id="KW-0418">Kinase</keyword>
<dbReference type="InterPro" id="IPR018484">
    <property type="entry name" value="FGGY_N"/>
</dbReference>
<comment type="similarity">
    <text evidence="1 4">Belongs to the FGGY kinase family.</text>
</comment>
<keyword evidence="8" id="KW-1185">Reference proteome</keyword>
<dbReference type="Proteomes" id="UP000657177">
    <property type="component" value="Unassembled WGS sequence"/>
</dbReference>
<dbReference type="InterPro" id="IPR000577">
    <property type="entry name" value="Carb_kinase_FGGY"/>
</dbReference>
<dbReference type="InterPro" id="IPR050406">
    <property type="entry name" value="FGGY_Carb_Kinase"/>
</dbReference>
<evidence type="ECO:0000256" key="4">
    <source>
        <dbReference type="RuleBase" id="RU003733"/>
    </source>
</evidence>
<dbReference type="GO" id="GO:0016773">
    <property type="term" value="F:phosphotransferase activity, alcohol group as acceptor"/>
    <property type="evidence" value="ECO:0007669"/>
    <property type="project" value="InterPro"/>
</dbReference>
<accession>A0A8J6LRJ5</accession>
<dbReference type="PANTHER" id="PTHR43095:SF5">
    <property type="entry name" value="XYLULOSE KINASE"/>
    <property type="match status" value="1"/>
</dbReference>
<evidence type="ECO:0000256" key="1">
    <source>
        <dbReference type="ARBA" id="ARBA00009156"/>
    </source>
</evidence>
<name>A0A8J6LRJ5_9FIRM</name>
<evidence type="ECO:0000259" key="5">
    <source>
        <dbReference type="Pfam" id="PF00370"/>
    </source>
</evidence>
<feature type="domain" description="Carbohydrate kinase FGGY N-terminal" evidence="5">
    <location>
        <begin position="4"/>
        <end position="249"/>
    </location>
</feature>
<comment type="caution">
    <text evidence="7">The sequence shown here is derived from an EMBL/GenBank/DDBJ whole genome shotgun (WGS) entry which is preliminary data.</text>
</comment>
<reference evidence="7" key="1">
    <citation type="submission" date="2020-06" db="EMBL/GenBank/DDBJ databases">
        <title>Novel chitinolytic bacterium.</title>
        <authorList>
            <person name="Ungkulpasvich U."/>
            <person name="Kosugi A."/>
            <person name="Uke A."/>
        </authorList>
    </citation>
    <scope>NUCLEOTIDE SEQUENCE</scope>
    <source>
        <strain evidence="7">UUS1-1</strain>
    </source>
</reference>
<evidence type="ECO:0000259" key="6">
    <source>
        <dbReference type="Pfam" id="PF02782"/>
    </source>
</evidence>
<evidence type="ECO:0000256" key="2">
    <source>
        <dbReference type="ARBA" id="ARBA00022679"/>
    </source>
</evidence>
<sequence>MGGYLLGIDYGTGGAKACITDTELNILAYAFREYPIIINKPGWSEHDPVLYWTLTCELVKECLQKACISPKEILGIGTSSALPCLVMVDQNHQPINLAYNLMDRRATKEVEWLQEKIGADRIFALTGNRLEDHPSIVNLLWEKNNRPESYRRIYKALTIDGFIRLKLTAQATTNYSNASFYGVAYDIVHKRFDHDLLAEIGIDPALLPDNYPCAAIIGTVTAKAAEETGLVPGIPVAAGQADACAGWVGGGAIQEGDMQMNLGTCGNFGVIHRDTDFIDTMIVCPYTVEPEHTYVTIPTTTTGGQLMRYLRDNFSALEKAMEKLTPSLNAYDYLNLEAERIPPGSEALIVLPYLMGERTPLWDVDARGVVFGLSLSHSKAHLIRAMMESVAYALYHSYMIIKAKGKKINYPIVLNEGGAKSRLWRRIITDVFDLPTVLVKQRAGAPYGDAILAGVATGIFPDYAIAKEKAEYIEEMEPLPENHERYMEFFALYLKLYQHLKEDFKELTKLRKKYFS</sequence>
<dbReference type="EMBL" id="JAAKDE010000002">
    <property type="protein sequence ID" value="MBA2132167.1"/>
    <property type="molecule type" value="Genomic_DNA"/>
</dbReference>
<protein>
    <submittedName>
        <fullName evidence="7">FGGY-family carbohydrate kinase</fullName>
    </submittedName>
</protein>
<keyword evidence="2 4" id="KW-0808">Transferase</keyword>
<organism evidence="7 8">
    <name type="scientific">Capillibacterium thermochitinicola</name>
    <dbReference type="NCBI Taxonomy" id="2699427"/>
    <lineage>
        <taxon>Bacteria</taxon>
        <taxon>Bacillati</taxon>
        <taxon>Bacillota</taxon>
        <taxon>Capillibacterium</taxon>
    </lineage>
</organism>
<evidence type="ECO:0000313" key="8">
    <source>
        <dbReference type="Proteomes" id="UP000657177"/>
    </source>
</evidence>
<dbReference type="InterPro" id="IPR018483">
    <property type="entry name" value="Carb_kinase_FGGY_CS"/>
</dbReference>
<dbReference type="Gene3D" id="3.30.420.40">
    <property type="match status" value="2"/>
</dbReference>
<dbReference type="GO" id="GO:0005975">
    <property type="term" value="P:carbohydrate metabolic process"/>
    <property type="evidence" value="ECO:0007669"/>
    <property type="project" value="InterPro"/>
</dbReference>
<evidence type="ECO:0000256" key="3">
    <source>
        <dbReference type="ARBA" id="ARBA00022777"/>
    </source>
</evidence>
<feature type="domain" description="Carbohydrate kinase FGGY C-terminal" evidence="6">
    <location>
        <begin position="261"/>
        <end position="456"/>
    </location>
</feature>
<dbReference type="Pfam" id="PF02782">
    <property type="entry name" value="FGGY_C"/>
    <property type="match status" value="1"/>
</dbReference>
<gene>
    <name evidence="7" type="ORF">G5B42_01175</name>
</gene>
<dbReference type="InterPro" id="IPR018485">
    <property type="entry name" value="FGGY_C"/>
</dbReference>
<dbReference type="Pfam" id="PF00370">
    <property type="entry name" value="FGGY_N"/>
    <property type="match status" value="1"/>
</dbReference>
<dbReference type="RefSeq" id="WP_181338612.1">
    <property type="nucleotide sequence ID" value="NZ_JAAKDE010000002.1"/>
</dbReference>
<dbReference type="PIRSF" id="PIRSF000538">
    <property type="entry name" value="GlpK"/>
    <property type="match status" value="1"/>
</dbReference>